<dbReference type="PROSITE" id="PS51257">
    <property type="entry name" value="PROKAR_LIPOPROTEIN"/>
    <property type="match status" value="1"/>
</dbReference>
<comment type="caution">
    <text evidence="2">The sequence shown here is derived from an EMBL/GenBank/DDBJ whole genome shotgun (WGS) entry which is preliminary data.</text>
</comment>
<feature type="transmembrane region" description="Helical" evidence="1">
    <location>
        <begin position="6"/>
        <end position="27"/>
    </location>
</feature>
<dbReference type="AlphaFoldDB" id="A0A0F9GYJ3"/>
<keyword evidence="1" id="KW-0812">Transmembrane</keyword>
<evidence type="ECO:0000313" key="2">
    <source>
        <dbReference type="EMBL" id="KKL74420.1"/>
    </source>
</evidence>
<sequence>MPINKGSVAIVIATIAIAISCYGTFFAKHVVTPHTKQTTLQQNGSEIVVTNIPLNSDYNELSIDLLNKKITALELQLANLQIQNPAFAEAANNDDFKELVLAVLNEKEQQVQAKMRASNPYHAFYSELPDDYELRIKSDPQYAQKMATQLREQILNPNISDAERLVALNQLQLNMNILNKQSMPEYDFAVIDSLFNLAINSTDGNFKIQAIETVTQTPVLDYRVVEKFTQLLETDNNDYVRRLAVQGLVMQYYQAQNEQTGYSQQVAQHLLSLYKNPTDNDVKTLLDEVFGNQKMLDELQNHATGGS</sequence>
<dbReference type="SUPFAM" id="SSF48371">
    <property type="entry name" value="ARM repeat"/>
    <property type="match status" value="1"/>
</dbReference>
<evidence type="ECO:0000256" key="1">
    <source>
        <dbReference type="SAM" id="Phobius"/>
    </source>
</evidence>
<name>A0A0F9GYJ3_9ZZZZ</name>
<accession>A0A0F9GYJ3</accession>
<organism evidence="2">
    <name type="scientific">marine sediment metagenome</name>
    <dbReference type="NCBI Taxonomy" id="412755"/>
    <lineage>
        <taxon>unclassified sequences</taxon>
        <taxon>metagenomes</taxon>
        <taxon>ecological metagenomes</taxon>
    </lineage>
</organism>
<evidence type="ECO:0008006" key="3">
    <source>
        <dbReference type="Google" id="ProtNLM"/>
    </source>
</evidence>
<protein>
    <recommendedName>
        <fullName evidence="3">HEAT repeat domain-containing protein</fullName>
    </recommendedName>
</protein>
<keyword evidence="1" id="KW-0472">Membrane</keyword>
<gene>
    <name evidence="2" type="ORF">LCGC14_2065060</name>
</gene>
<dbReference type="InterPro" id="IPR016024">
    <property type="entry name" value="ARM-type_fold"/>
</dbReference>
<reference evidence="2" key="1">
    <citation type="journal article" date="2015" name="Nature">
        <title>Complex archaea that bridge the gap between prokaryotes and eukaryotes.</title>
        <authorList>
            <person name="Spang A."/>
            <person name="Saw J.H."/>
            <person name="Jorgensen S.L."/>
            <person name="Zaremba-Niedzwiedzka K."/>
            <person name="Martijn J."/>
            <person name="Lind A.E."/>
            <person name="van Eijk R."/>
            <person name="Schleper C."/>
            <person name="Guy L."/>
            <person name="Ettema T.J."/>
        </authorList>
    </citation>
    <scope>NUCLEOTIDE SEQUENCE</scope>
</reference>
<keyword evidence="1" id="KW-1133">Transmembrane helix</keyword>
<proteinExistence type="predicted"/>
<dbReference type="EMBL" id="LAZR01024656">
    <property type="protein sequence ID" value="KKL74420.1"/>
    <property type="molecule type" value="Genomic_DNA"/>
</dbReference>